<sequence length="160" mass="17909">MRINTFFRQNSFSSRSSTSSRAPSISDHENDNAITPIEREEYTQEKPKQQHVEFHAQKPAASSKPAELDNAVLWHRMLNLQRRYHCYNSARMSAALEDDYLAAVVPPRACLDLLNDSIASAQLCEEARGEVVALLVHVPERSRSRGGSYADIGVAKTTAH</sequence>
<evidence type="ECO:0000313" key="2">
    <source>
        <dbReference type="EMBL" id="KAL1897934.1"/>
    </source>
</evidence>
<dbReference type="Proteomes" id="UP001583186">
    <property type="component" value="Unassembled WGS sequence"/>
</dbReference>
<accession>A0ABR3ZEI3</accession>
<comment type="caution">
    <text evidence="2">The sequence shown here is derived from an EMBL/GenBank/DDBJ whole genome shotgun (WGS) entry which is preliminary data.</text>
</comment>
<keyword evidence="3" id="KW-1185">Reference proteome</keyword>
<reference evidence="2 3" key="1">
    <citation type="journal article" date="2024" name="IMA Fungus">
        <title>IMA Genome - F19 : A genome assembly and annotation guide to empower mycologists, including annotated draft genome sequences of Ceratocystis pirilliformis, Diaporthe australafricana, Fusarium ophioides, Paecilomyces lecythidis, and Sporothrix stenoceras.</title>
        <authorList>
            <person name="Aylward J."/>
            <person name="Wilson A.M."/>
            <person name="Visagie C.M."/>
            <person name="Spraker J."/>
            <person name="Barnes I."/>
            <person name="Buitendag C."/>
            <person name="Ceriani C."/>
            <person name="Del Mar Angel L."/>
            <person name="du Plessis D."/>
            <person name="Fuchs T."/>
            <person name="Gasser K."/>
            <person name="Kramer D."/>
            <person name="Li W."/>
            <person name="Munsamy K."/>
            <person name="Piso A."/>
            <person name="Price J.L."/>
            <person name="Sonnekus B."/>
            <person name="Thomas C."/>
            <person name="van der Nest A."/>
            <person name="van Dijk A."/>
            <person name="van Heerden A."/>
            <person name="van Vuuren N."/>
            <person name="Yilmaz N."/>
            <person name="Duong T.A."/>
            <person name="van der Merwe N.A."/>
            <person name="Wingfield M.J."/>
            <person name="Wingfield B.D."/>
        </authorList>
    </citation>
    <scope>NUCLEOTIDE SEQUENCE [LARGE SCALE GENOMIC DNA]</scope>
    <source>
        <strain evidence="2 3">CMW 5346</strain>
    </source>
</reference>
<dbReference type="EMBL" id="JAWCUI010000017">
    <property type="protein sequence ID" value="KAL1897934.1"/>
    <property type="molecule type" value="Genomic_DNA"/>
</dbReference>
<evidence type="ECO:0000313" key="3">
    <source>
        <dbReference type="Proteomes" id="UP001583186"/>
    </source>
</evidence>
<feature type="compositionally biased region" description="Low complexity" evidence="1">
    <location>
        <begin position="1"/>
        <end position="25"/>
    </location>
</feature>
<gene>
    <name evidence="2" type="ORF">Sste5346_003786</name>
</gene>
<feature type="region of interest" description="Disordered" evidence="1">
    <location>
        <begin position="1"/>
        <end position="65"/>
    </location>
</feature>
<feature type="compositionally biased region" description="Basic and acidic residues" evidence="1">
    <location>
        <begin position="26"/>
        <end position="56"/>
    </location>
</feature>
<proteinExistence type="predicted"/>
<protein>
    <submittedName>
        <fullName evidence="2">Uncharacterized protein</fullName>
    </submittedName>
</protein>
<name>A0ABR3ZEI3_9PEZI</name>
<organism evidence="2 3">
    <name type="scientific">Sporothrix stenoceras</name>
    <dbReference type="NCBI Taxonomy" id="5173"/>
    <lineage>
        <taxon>Eukaryota</taxon>
        <taxon>Fungi</taxon>
        <taxon>Dikarya</taxon>
        <taxon>Ascomycota</taxon>
        <taxon>Pezizomycotina</taxon>
        <taxon>Sordariomycetes</taxon>
        <taxon>Sordariomycetidae</taxon>
        <taxon>Ophiostomatales</taxon>
        <taxon>Ophiostomataceae</taxon>
        <taxon>Sporothrix</taxon>
    </lineage>
</organism>
<evidence type="ECO:0000256" key="1">
    <source>
        <dbReference type="SAM" id="MobiDB-lite"/>
    </source>
</evidence>